<evidence type="ECO:0000256" key="1">
    <source>
        <dbReference type="SAM" id="SignalP"/>
    </source>
</evidence>
<gene>
    <name evidence="2" type="ORF">D7X32_19255</name>
</gene>
<protein>
    <submittedName>
        <fullName evidence="2">Uncharacterized protein</fullName>
    </submittedName>
</protein>
<dbReference type="InterPro" id="IPR024038">
    <property type="entry name" value="MYXO-CTERM"/>
</dbReference>
<evidence type="ECO:0000313" key="3">
    <source>
        <dbReference type="Proteomes" id="UP000268313"/>
    </source>
</evidence>
<feature type="chain" id="PRO_5017258833" evidence="1">
    <location>
        <begin position="23"/>
        <end position="212"/>
    </location>
</feature>
<dbReference type="RefSeq" id="WP_120604026.1">
    <property type="nucleotide sequence ID" value="NZ_JABFJX010000406.1"/>
</dbReference>
<accession>A0A3A8K317</accession>
<comment type="caution">
    <text evidence="2">The sequence shown here is derived from an EMBL/GenBank/DDBJ whole genome shotgun (WGS) entry which is preliminary data.</text>
</comment>
<keyword evidence="1" id="KW-0732">Signal</keyword>
<dbReference type="AlphaFoldDB" id="A0A3A8K317"/>
<proteinExistence type="predicted"/>
<dbReference type="NCBIfam" id="TIGR03901">
    <property type="entry name" value="MYXO-CTERM"/>
    <property type="match status" value="1"/>
</dbReference>
<evidence type="ECO:0000313" key="2">
    <source>
        <dbReference type="EMBL" id="RKH01697.1"/>
    </source>
</evidence>
<organism evidence="2 3">
    <name type="scientific">Corallococcus carmarthensis</name>
    <dbReference type="NCBI Taxonomy" id="2316728"/>
    <lineage>
        <taxon>Bacteria</taxon>
        <taxon>Pseudomonadati</taxon>
        <taxon>Myxococcota</taxon>
        <taxon>Myxococcia</taxon>
        <taxon>Myxococcales</taxon>
        <taxon>Cystobacterineae</taxon>
        <taxon>Myxococcaceae</taxon>
        <taxon>Corallococcus</taxon>
    </lineage>
</organism>
<reference evidence="3" key="1">
    <citation type="submission" date="2018-09" db="EMBL/GenBank/DDBJ databases">
        <authorList>
            <person name="Livingstone P.G."/>
            <person name="Whitworth D.E."/>
        </authorList>
    </citation>
    <scope>NUCLEOTIDE SEQUENCE [LARGE SCALE GENOMIC DNA]</scope>
    <source>
        <strain evidence="3">CA043D</strain>
    </source>
</reference>
<sequence length="212" mass="20429">MRSFLPSIGAVAVCLVAGSAFANSTGMSGRSGKQSVSCTASGCHGGGASTPTVTLEGPTALTAGQTGQYSLVITGGPGVKAGMNVATGGVDGASLTAGSGTKLLNGELTHSLPKAFASGSARFDFSLVAPATNGTLKVYAAGNSVNGDTAATGDAHGNATLDVVITGGKDPSPNEGNDDGGGCSVATTGAPAALIAVFVALAARRRRQSRQG</sequence>
<dbReference type="NCBIfam" id="NF041894">
    <property type="entry name" value="MXAN_6652_fam"/>
    <property type="match status" value="1"/>
</dbReference>
<dbReference type="Proteomes" id="UP000268313">
    <property type="component" value="Unassembled WGS sequence"/>
</dbReference>
<dbReference type="EMBL" id="RAWE01000066">
    <property type="protein sequence ID" value="RKH01697.1"/>
    <property type="molecule type" value="Genomic_DNA"/>
</dbReference>
<keyword evidence="3" id="KW-1185">Reference proteome</keyword>
<dbReference type="NCBIfam" id="NF041895">
    <property type="entry name" value="choice_anch_V"/>
    <property type="match status" value="1"/>
</dbReference>
<name>A0A3A8K317_9BACT</name>
<feature type="signal peptide" evidence="1">
    <location>
        <begin position="1"/>
        <end position="22"/>
    </location>
</feature>
<dbReference type="OrthoDB" id="5512010at2"/>